<dbReference type="InterPro" id="IPR039420">
    <property type="entry name" value="WalR-like"/>
</dbReference>
<dbReference type="Gene3D" id="3.40.50.2300">
    <property type="match status" value="1"/>
</dbReference>
<keyword evidence="2" id="KW-0902">Two-component regulatory system</keyword>
<sequence>MSPQVPTRDMTNRDRSTLLLVEEDDATRVFLADNLTADGFDVLVADSARDGLRLLESKFPDVALIDAGLPQASGLELLALVREADGVASRVNPQVPLLALVPHDGELDRVRALERGADDVLTRPFSYRELRLRIDALLRRSGHRAGGGRLRVGDLEIDTAARAVHLSGRPLDLSAKEFALLRVLAADPTRVHTKSELLRSIWGARTVGATRTLDSHACRLRRKLGADGGRYVVNVWGVGYRLVDVPAPVPLAA</sequence>
<evidence type="ECO:0000256" key="3">
    <source>
        <dbReference type="ARBA" id="ARBA00023125"/>
    </source>
</evidence>
<dbReference type="SUPFAM" id="SSF52172">
    <property type="entry name" value="CheY-like"/>
    <property type="match status" value="1"/>
</dbReference>
<dbReference type="SMART" id="SM00448">
    <property type="entry name" value="REC"/>
    <property type="match status" value="1"/>
</dbReference>
<dbReference type="AlphaFoldDB" id="A0A6J7I8J8"/>
<dbReference type="SMART" id="SM00862">
    <property type="entry name" value="Trans_reg_C"/>
    <property type="match status" value="1"/>
</dbReference>
<accession>A0A6J7I8J8</accession>
<dbReference type="Gene3D" id="6.10.250.690">
    <property type="match status" value="1"/>
</dbReference>
<dbReference type="CDD" id="cd00383">
    <property type="entry name" value="trans_reg_C"/>
    <property type="match status" value="1"/>
</dbReference>
<evidence type="ECO:0000259" key="5">
    <source>
        <dbReference type="PROSITE" id="PS51755"/>
    </source>
</evidence>
<dbReference type="Pfam" id="PF00486">
    <property type="entry name" value="Trans_reg_C"/>
    <property type="match status" value="1"/>
</dbReference>
<keyword evidence="3" id="KW-0238">DNA-binding</keyword>
<dbReference type="InterPro" id="IPR001789">
    <property type="entry name" value="Sig_transdc_resp-reg_receiver"/>
</dbReference>
<gene>
    <name evidence="6" type="ORF">UFOPK3674_00902</name>
</gene>
<evidence type="ECO:0000256" key="1">
    <source>
        <dbReference type="ARBA" id="ARBA00022553"/>
    </source>
</evidence>
<dbReference type="Gene3D" id="1.10.10.10">
    <property type="entry name" value="Winged helix-like DNA-binding domain superfamily/Winged helix DNA-binding domain"/>
    <property type="match status" value="1"/>
</dbReference>
<dbReference type="PROSITE" id="PS51755">
    <property type="entry name" value="OMPR_PHOB"/>
    <property type="match status" value="1"/>
</dbReference>
<dbReference type="InterPro" id="IPR036388">
    <property type="entry name" value="WH-like_DNA-bd_sf"/>
</dbReference>
<evidence type="ECO:0000313" key="6">
    <source>
        <dbReference type="EMBL" id="CAB4926846.1"/>
    </source>
</evidence>
<dbReference type="EMBL" id="CAFBMX010000004">
    <property type="protein sequence ID" value="CAB4926846.1"/>
    <property type="molecule type" value="Genomic_DNA"/>
</dbReference>
<dbReference type="InterPro" id="IPR011006">
    <property type="entry name" value="CheY-like_superfamily"/>
</dbReference>
<proteinExistence type="predicted"/>
<feature type="domain" description="OmpR/PhoB-type" evidence="5">
    <location>
        <begin position="147"/>
        <end position="244"/>
    </location>
</feature>
<dbReference type="PANTHER" id="PTHR48111">
    <property type="entry name" value="REGULATOR OF RPOS"/>
    <property type="match status" value="1"/>
</dbReference>
<feature type="domain" description="Response regulatory" evidence="4">
    <location>
        <begin position="17"/>
        <end position="138"/>
    </location>
</feature>
<dbReference type="GO" id="GO:0000156">
    <property type="term" value="F:phosphorelay response regulator activity"/>
    <property type="evidence" value="ECO:0007669"/>
    <property type="project" value="TreeGrafter"/>
</dbReference>
<dbReference type="PROSITE" id="PS50110">
    <property type="entry name" value="RESPONSE_REGULATORY"/>
    <property type="match status" value="1"/>
</dbReference>
<dbReference type="InterPro" id="IPR001867">
    <property type="entry name" value="OmpR/PhoB-type_DNA-bd"/>
</dbReference>
<organism evidence="6">
    <name type="scientific">freshwater metagenome</name>
    <dbReference type="NCBI Taxonomy" id="449393"/>
    <lineage>
        <taxon>unclassified sequences</taxon>
        <taxon>metagenomes</taxon>
        <taxon>ecological metagenomes</taxon>
    </lineage>
</organism>
<evidence type="ECO:0000259" key="4">
    <source>
        <dbReference type="PROSITE" id="PS50110"/>
    </source>
</evidence>
<name>A0A6J7I8J8_9ZZZZ</name>
<evidence type="ECO:0000256" key="2">
    <source>
        <dbReference type="ARBA" id="ARBA00023012"/>
    </source>
</evidence>
<dbReference type="GO" id="GO:0005829">
    <property type="term" value="C:cytosol"/>
    <property type="evidence" value="ECO:0007669"/>
    <property type="project" value="TreeGrafter"/>
</dbReference>
<dbReference type="GO" id="GO:0032993">
    <property type="term" value="C:protein-DNA complex"/>
    <property type="evidence" value="ECO:0007669"/>
    <property type="project" value="TreeGrafter"/>
</dbReference>
<protein>
    <submittedName>
        <fullName evidence="6">Unannotated protein</fullName>
    </submittedName>
</protein>
<dbReference type="Pfam" id="PF00072">
    <property type="entry name" value="Response_reg"/>
    <property type="match status" value="1"/>
</dbReference>
<dbReference type="GO" id="GO:0000976">
    <property type="term" value="F:transcription cis-regulatory region binding"/>
    <property type="evidence" value="ECO:0007669"/>
    <property type="project" value="TreeGrafter"/>
</dbReference>
<dbReference type="GO" id="GO:0006355">
    <property type="term" value="P:regulation of DNA-templated transcription"/>
    <property type="evidence" value="ECO:0007669"/>
    <property type="project" value="InterPro"/>
</dbReference>
<reference evidence="6" key="1">
    <citation type="submission" date="2020-05" db="EMBL/GenBank/DDBJ databases">
        <authorList>
            <person name="Chiriac C."/>
            <person name="Salcher M."/>
            <person name="Ghai R."/>
            <person name="Kavagutti S V."/>
        </authorList>
    </citation>
    <scope>NUCLEOTIDE SEQUENCE</scope>
</reference>
<keyword evidence="1" id="KW-0597">Phosphoprotein</keyword>
<dbReference type="PANTHER" id="PTHR48111:SF40">
    <property type="entry name" value="PHOSPHATE REGULON TRANSCRIPTIONAL REGULATORY PROTEIN PHOB"/>
    <property type="match status" value="1"/>
</dbReference>